<comment type="caution">
    <text evidence="2">The sequence shown here is derived from an EMBL/GenBank/DDBJ whole genome shotgun (WGS) entry which is preliminary data.</text>
</comment>
<sequence length="198" mass="23120">MDNLAYIDDRNIKIKTELIDGKIFMMSPRPRVEHATVCTNIASEFRSYLKGKTCRAFCDGVDVFLDENNRFVPDTMIVCNPDIIKHDGIHGAPDLVVEVLSKTTAKNDRSKKKYTYAKYGVKEYWIVDIWSKSVEVYYNQDSWFILDNIYYYLTDEEIAENNNMSDNDIDKIKEYTDSIKVSICDNLIVKLKDIFEYI</sequence>
<dbReference type="CDD" id="cd06260">
    <property type="entry name" value="DUF820-like"/>
    <property type="match status" value="1"/>
</dbReference>
<keyword evidence="2" id="KW-0378">Hydrolase</keyword>
<dbReference type="Pfam" id="PF05685">
    <property type="entry name" value="Uma2"/>
    <property type="match status" value="1"/>
</dbReference>
<proteinExistence type="predicted"/>
<accession>A0A411ZZZ2</accession>
<dbReference type="PANTHER" id="PTHR36558">
    <property type="entry name" value="GLR1098 PROTEIN"/>
    <property type="match status" value="1"/>
</dbReference>
<keyword evidence="2" id="KW-0255">Endonuclease</keyword>
<reference evidence="2 3" key="1">
    <citation type="submission" date="2018-08" db="EMBL/GenBank/DDBJ databases">
        <title>A genome reference for cultivated species of the human gut microbiota.</title>
        <authorList>
            <person name="Zou Y."/>
            <person name="Xue W."/>
            <person name="Luo G."/>
        </authorList>
    </citation>
    <scope>NUCLEOTIDE SEQUENCE [LARGE SCALE GENOMIC DNA]</scope>
    <source>
        <strain evidence="2 3">AF29-2</strain>
    </source>
</reference>
<dbReference type="InterPro" id="IPR011335">
    <property type="entry name" value="Restrct_endonuc-II-like"/>
</dbReference>
<organism evidence="2 3">
    <name type="scientific">Megamonas rupellensis</name>
    <dbReference type="NCBI Taxonomy" id="491921"/>
    <lineage>
        <taxon>Bacteria</taxon>
        <taxon>Bacillati</taxon>
        <taxon>Bacillota</taxon>
        <taxon>Negativicutes</taxon>
        <taxon>Selenomonadales</taxon>
        <taxon>Selenomonadaceae</taxon>
        <taxon>Megamonas</taxon>
    </lineage>
</organism>
<evidence type="ECO:0000313" key="2">
    <source>
        <dbReference type="EMBL" id="RGQ08385.1"/>
    </source>
</evidence>
<dbReference type="InterPro" id="IPR008538">
    <property type="entry name" value="Uma2"/>
</dbReference>
<keyword evidence="2" id="KW-0540">Nuclease</keyword>
<dbReference type="Proteomes" id="UP000284662">
    <property type="component" value="Unassembled WGS sequence"/>
</dbReference>
<feature type="domain" description="Putative restriction endonuclease" evidence="1">
    <location>
        <begin position="11"/>
        <end position="140"/>
    </location>
</feature>
<dbReference type="PANTHER" id="PTHR36558:SF1">
    <property type="entry name" value="RESTRICTION ENDONUCLEASE DOMAIN-CONTAINING PROTEIN-RELATED"/>
    <property type="match status" value="1"/>
</dbReference>
<dbReference type="InterPro" id="IPR012296">
    <property type="entry name" value="Nuclease_put_TT1808"/>
</dbReference>
<dbReference type="RefSeq" id="WP_117975947.1">
    <property type="nucleotide sequence ID" value="NZ_QRST01000001.1"/>
</dbReference>
<evidence type="ECO:0000313" key="3">
    <source>
        <dbReference type="Proteomes" id="UP000284662"/>
    </source>
</evidence>
<evidence type="ECO:0000259" key="1">
    <source>
        <dbReference type="Pfam" id="PF05685"/>
    </source>
</evidence>
<dbReference type="EMBL" id="QRST01000001">
    <property type="protein sequence ID" value="RGQ08385.1"/>
    <property type="molecule type" value="Genomic_DNA"/>
</dbReference>
<gene>
    <name evidence="2" type="ORF">DWZ11_00570</name>
</gene>
<dbReference type="Gene3D" id="3.90.1570.10">
    <property type="entry name" value="tt1808, chain A"/>
    <property type="match status" value="1"/>
</dbReference>
<protein>
    <submittedName>
        <fullName evidence="2">Uma2 family endonuclease</fullName>
    </submittedName>
</protein>
<dbReference type="GO" id="GO:0004519">
    <property type="term" value="F:endonuclease activity"/>
    <property type="evidence" value="ECO:0007669"/>
    <property type="project" value="UniProtKB-KW"/>
</dbReference>
<dbReference type="AlphaFoldDB" id="A0A411ZZZ2"/>
<dbReference type="SUPFAM" id="SSF52980">
    <property type="entry name" value="Restriction endonuclease-like"/>
    <property type="match status" value="1"/>
</dbReference>
<name>A0A411ZZZ2_9FIRM</name>